<feature type="compositionally biased region" description="Basic residues" evidence="1">
    <location>
        <begin position="138"/>
        <end position="151"/>
    </location>
</feature>
<protein>
    <submittedName>
        <fullName evidence="2">Uncharacterized protein</fullName>
    </submittedName>
</protein>
<organism evidence="2 3">
    <name type="scientific">Anabarilius grahami</name>
    <name type="common">Kanglang fish</name>
    <name type="synonym">Barilius grahami</name>
    <dbReference type="NCBI Taxonomy" id="495550"/>
    <lineage>
        <taxon>Eukaryota</taxon>
        <taxon>Metazoa</taxon>
        <taxon>Chordata</taxon>
        <taxon>Craniata</taxon>
        <taxon>Vertebrata</taxon>
        <taxon>Euteleostomi</taxon>
        <taxon>Actinopterygii</taxon>
        <taxon>Neopterygii</taxon>
        <taxon>Teleostei</taxon>
        <taxon>Ostariophysi</taxon>
        <taxon>Cypriniformes</taxon>
        <taxon>Xenocyprididae</taxon>
        <taxon>Xenocypridinae</taxon>
        <taxon>Xenocypridinae incertae sedis</taxon>
        <taxon>Anabarilius</taxon>
    </lineage>
</organism>
<feature type="region of interest" description="Disordered" evidence="1">
    <location>
        <begin position="138"/>
        <end position="167"/>
    </location>
</feature>
<feature type="region of interest" description="Disordered" evidence="1">
    <location>
        <begin position="212"/>
        <end position="243"/>
    </location>
</feature>
<reference evidence="2 3" key="1">
    <citation type="submission" date="2018-10" db="EMBL/GenBank/DDBJ databases">
        <title>Genome assembly for a Yunnan-Guizhou Plateau 3E fish, Anabarilius grahami (Regan), and its evolutionary and genetic applications.</title>
        <authorList>
            <person name="Jiang W."/>
        </authorList>
    </citation>
    <scope>NUCLEOTIDE SEQUENCE [LARGE SCALE GENOMIC DNA]</scope>
    <source>
        <strain evidence="2">AG-KIZ</strain>
        <tissue evidence="2">Muscle</tissue>
    </source>
</reference>
<sequence>MVNTLMKQTVMEGTSTVLQLYKTIREKNKLTKFLPVNNGPGSVTKERAALKGKALISSGMKEVGPKTEREGLDKTNEVRNKVLFEDLLDPTVDCKTEAIMGNQQGNKNSDLESNHGSGVDLCCTSSLEHKLIISPKSLRKASRGRKEKKLRMMSSRGVERRTPMSTTEPLSNKVLKNAKRQCEHECPKTLTELKNKAIAKDSKSFEEDLSSELSEYDNGIDSDETQNTHGRMKTTKQEKSQTTDMIQPYRCENEGMEQQEATSRVRDKIVEVDNVIHQVFCTSLDCLRGSTHASTADGFLHKDSHIPTQHMESFPLELSEVLKQTNIKSGMKNISFSSSDAVAAISTSLHTVSPPLSRISSQSSKPLPQYRILPLPEVDAEDHDRIYLYGSTERSTYNGSVSAVIEQSVSWTPSSTTIPTSPTIGV</sequence>
<comment type="caution">
    <text evidence="2">The sequence shown here is derived from an EMBL/GenBank/DDBJ whole genome shotgun (WGS) entry which is preliminary data.</text>
</comment>
<gene>
    <name evidence="2" type="ORF">DPX16_20391</name>
</gene>
<dbReference type="AlphaFoldDB" id="A0A3N0XI80"/>
<evidence type="ECO:0000256" key="1">
    <source>
        <dbReference type="SAM" id="MobiDB-lite"/>
    </source>
</evidence>
<dbReference type="OrthoDB" id="8902476at2759"/>
<dbReference type="Proteomes" id="UP000281406">
    <property type="component" value="Unassembled WGS sequence"/>
</dbReference>
<feature type="compositionally biased region" description="Acidic residues" evidence="1">
    <location>
        <begin position="212"/>
        <end position="224"/>
    </location>
</feature>
<evidence type="ECO:0000313" key="2">
    <source>
        <dbReference type="EMBL" id="ROI33877.1"/>
    </source>
</evidence>
<dbReference type="EMBL" id="RJVU01072567">
    <property type="protein sequence ID" value="ROI33877.1"/>
    <property type="molecule type" value="Genomic_DNA"/>
</dbReference>
<evidence type="ECO:0000313" key="3">
    <source>
        <dbReference type="Proteomes" id="UP000281406"/>
    </source>
</evidence>
<name>A0A3N0XI80_ANAGA</name>
<proteinExistence type="predicted"/>
<accession>A0A3N0XI80</accession>
<keyword evidence="3" id="KW-1185">Reference proteome</keyword>